<keyword evidence="3" id="KW-1185">Reference proteome</keyword>
<dbReference type="SUPFAM" id="SSF52833">
    <property type="entry name" value="Thioredoxin-like"/>
    <property type="match status" value="1"/>
</dbReference>
<feature type="compositionally biased region" description="Low complexity" evidence="1">
    <location>
        <begin position="19"/>
        <end position="33"/>
    </location>
</feature>
<feature type="compositionally biased region" description="Acidic residues" evidence="1">
    <location>
        <begin position="35"/>
        <end position="46"/>
    </location>
</feature>
<reference evidence="2 3" key="1">
    <citation type="submission" date="2024-01" db="EMBL/GenBank/DDBJ databases">
        <title>Comparative genomics of Cryptococcus and Kwoniella reveals pathogenesis evolution and contrasting modes of karyotype evolution via chromosome fusion or intercentromeric recombination.</title>
        <authorList>
            <person name="Coelho M.A."/>
            <person name="David-Palma M."/>
            <person name="Shea T."/>
            <person name="Bowers K."/>
            <person name="McGinley-Smith S."/>
            <person name="Mohammad A.W."/>
            <person name="Gnirke A."/>
            <person name="Yurkov A.M."/>
            <person name="Nowrousian M."/>
            <person name="Sun S."/>
            <person name="Cuomo C.A."/>
            <person name="Heitman J."/>
        </authorList>
    </citation>
    <scope>NUCLEOTIDE SEQUENCE [LARGE SCALE GENOMIC DNA]</scope>
    <source>
        <strain evidence="2">CBS 11374</strain>
    </source>
</reference>
<dbReference type="RefSeq" id="XP_062795453.1">
    <property type="nucleotide sequence ID" value="XM_062939402.1"/>
</dbReference>
<feature type="region of interest" description="Disordered" evidence="1">
    <location>
        <begin position="1"/>
        <end position="109"/>
    </location>
</feature>
<dbReference type="GeneID" id="87959842"/>
<organism evidence="2 3">
    <name type="scientific">Kwoniella shivajii</name>
    <dbReference type="NCBI Taxonomy" id="564305"/>
    <lineage>
        <taxon>Eukaryota</taxon>
        <taxon>Fungi</taxon>
        <taxon>Dikarya</taxon>
        <taxon>Basidiomycota</taxon>
        <taxon>Agaricomycotina</taxon>
        <taxon>Tremellomycetes</taxon>
        <taxon>Tremellales</taxon>
        <taxon>Cryptococcaceae</taxon>
        <taxon>Kwoniella</taxon>
    </lineage>
</organism>
<dbReference type="PANTHER" id="PTHR46052:SF1">
    <property type="entry name" value="PHOSDUCIN-LIKE PROTEIN"/>
    <property type="match status" value="1"/>
</dbReference>
<accession>A0ABZ1DBP2</accession>
<dbReference type="Gene3D" id="3.40.30.10">
    <property type="entry name" value="Glutaredoxin"/>
    <property type="match status" value="1"/>
</dbReference>
<dbReference type="PANTHER" id="PTHR46052">
    <property type="entry name" value="PHOSDUCIN-LIKE PROTEIN"/>
    <property type="match status" value="1"/>
</dbReference>
<dbReference type="InterPro" id="IPR051499">
    <property type="entry name" value="Phosducin-like_reg"/>
</dbReference>
<name>A0ABZ1DBP2_9TREE</name>
<protein>
    <recommendedName>
        <fullName evidence="4">Phosducin thioredoxin-like domain-containing protein</fullName>
    </recommendedName>
</protein>
<dbReference type="EMBL" id="CP141891">
    <property type="protein sequence ID" value="WRT70714.1"/>
    <property type="molecule type" value="Genomic_DNA"/>
</dbReference>
<evidence type="ECO:0000313" key="2">
    <source>
        <dbReference type="EMBL" id="WRT70714.1"/>
    </source>
</evidence>
<evidence type="ECO:0000313" key="3">
    <source>
        <dbReference type="Proteomes" id="UP001329825"/>
    </source>
</evidence>
<evidence type="ECO:0008006" key="4">
    <source>
        <dbReference type="Google" id="ProtNLM"/>
    </source>
</evidence>
<feature type="compositionally biased region" description="Basic and acidic residues" evidence="1">
    <location>
        <begin position="99"/>
        <end position="109"/>
    </location>
</feature>
<sequence>MPDSLETAALNGSLFTFDPSPSSPSRSASSISPDNTDDELGSDYDEPSNLIGGKRGDTSGRGVPDIENGNRTVVEHDGPQTGPKGVIEDRKAHNSHSRQIKERQNAERVSELNRRAIVGLTIHEEDQLRKREQAGQDDVEVEEWRRKRKDQLRYQDRTGYDHDEGGNEDEKYRQYGRRESVKRGGLKEVGKEGFIDAVERNGWVVVLIYEPDIPRCTSLLASLLHLSLNLPSHLSTPISLYRARASSLEFSLLPPTSSYTTRYEDEEPVGVPDPDVLPTLLVYKNGELEKTWVRVDWEIDQSGVEGLLRKEGILSPVNQMGMNRKDLLDEDDKN</sequence>
<dbReference type="InterPro" id="IPR036249">
    <property type="entry name" value="Thioredoxin-like_sf"/>
</dbReference>
<gene>
    <name evidence="2" type="ORF">IL334_007712</name>
</gene>
<proteinExistence type="predicted"/>
<evidence type="ECO:0000256" key="1">
    <source>
        <dbReference type="SAM" id="MobiDB-lite"/>
    </source>
</evidence>
<dbReference type="Proteomes" id="UP001329825">
    <property type="component" value="Chromosome 11"/>
</dbReference>